<sequence length="408" mass="42371">MIVDDWAQSGLAALTGEATGRPDLTRAPVLARARRTLATFVDITDTSPDDRRPPLDAAEFLSGRSALTGHTRNGGVSAGGASRLIEAADGWFALSLARPDDHETVPALLESDITIDTWAAVRQAAPRKPAADWVARARLLGLAAAMPGECAPVEPIVVPRGTSTAPPAWADLLVVDLSSLWAGPLCTHLLMRAGATVVKVESRVRPDGARRGNRRFFDWMNSGKLSYAADFNEDTPRLRRLLMAADVVLEASRPRALRAHGLSADDLPARPGQVWARITGHGSTGPGADWIGFGDDAAVAGGLIAGTPTAPMFCGDAIADPLTGLETATAVATALRTGGGVRIDIALARVAATYAALGVIDLPADPPAEPPAVSPPRAPTEIDLIPPASELGADNPAVDAIVSRRLGG</sequence>
<dbReference type="OrthoDB" id="4909260at2"/>
<protein>
    <submittedName>
        <fullName evidence="3">Acyl-CoA transferase/carnitine dehydratase-like protein</fullName>
    </submittedName>
</protein>
<dbReference type="STRING" id="526226.Gbro_3864"/>
<dbReference type="Gene3D" id="3.40.50.10540">
    <property type="entry name" value="Crotonobetainyl-coa:carnitine coa-transferase, domain 1"/>
    <property type="match status" value="1"/>
</dbReference>
<dbReference type="SUPFAM" id="SSF89796">
    <property type="entry name" value="CoA-transferase family III (CaiB/BaiF)"/>
    <property type="match status" value="1"/>
</dbReference>
<accession>D0L3B0</accession>
<keyword evidence="4" id="KW-1185">Reference proteome</keyword>
<reference evidence="4" key="1">
    <citation type="submission" date="2009-10" db="EMBL/GenBank/DDBJ databases">
        <title>The complete chromosome of Gordonia bronchialis DSM 43247.</title>
        <authorList>
            <consortium name="US DOE Joint Genome Institute (JGI-PGF)"/>
            <person name="Lucas S."/>
            <person name="Copeland A."/>
            <person name="Lapidus A."/>
            <person name="Glavina del Rio T."/>
            <person name="Dalin E."/>
            <person name="Tice H."/>
            <person name="Bruce D."/>
            <person name="Goodwin L."/>
            <person name="Pitluck S."/>
            <person name="Kyrpides N."/>
            <person name="Mavromatis K."/>
            <person name="Ivanova N."/>
            <person name="Ovchinnikova G."/>
            <person name="Saunders E."/>
            <person name="Brettin T."/>
            <person name="Detter J.C."/>
            <person name="Han C."/>
            <person name="Larimer F."/>
            <person name="Land M."/>
            <person name="Hauser L."/>
            <person name="Markowitz V."/>
            <person name="Cheng J.-F."/>
            <person name="Hugenholtz P."/>
            <person name="Woyke T."/>
            <person name="Wu D."/>
            <person name="Jando M."/>
            <person name="Schneider S."/>
            <person name="Goeker M."/>
            <person name="Klenk H.-P."/>
            <person name="Eisen J.A."/>
        </authorList>
    </citation>
    <scope>NUCLEOTIDE SEQUENCE [LARGE SCALE GENOMIC DNA]</scope>
    <source>
        <strain evidence="4">ATCC 25592 / DSM 43247 / BCRC 13721 / JCM 3198 / KCTC 3076 / NBRC 16047 / NCTC 10667</strain>
    </source>
</reference>
<dbReference type="AlphaFoldDB" id="D0L3B0"/>
<evidence type="ECO:0000313" key="4">
    <source>
        <dbReference type="Proteomes" id="UP000001219"/>
    </source>
</evidence>
<dbReference type="EMBL" id="CP001802">
    <property type="protein sequence ID" value="ACY23040.1"/>
    <property type="molecule type" value="Genomic_DNA"/>
</dbReference>
<gene>
    <name evidence="3" type="ordered locus">Gbro_3864</name>
</gene>
<dbReference type="InterPro" id="IPR023606">
    <property type="entry name" value="CoA-Trfase_III_dom_1_sf"/>
</dbReference>
<reference evidence="3 4" key="2">
    <citation type="journal article" date="2010" name="Stand. Genomic Sci.">
        <title>Complete genome sequence of Gordonia bronchialis type strain (3410).</title>
        <authorList>
            <person name="Ivanova N."/>
            <person name="Sikorski J."/>
            <person name="Jando M."/>
            <person name="Lapidus A."/>
            <person name="Nolan M."/>
            <person name="Lucas S."/>
            <person name="Del Rio T.G."/>
            <person name="Tice H."/>
            <person name="Copeland A."/>
            <person name="Cheng J.F."/>
            <person name="Chen F."/>
            <person name="Bruce D."/>
            <person name="Goodwin L."/>
            <person name="Pitluck S."/>
            <person name="Mavromatis K."/>
            <person name="Ovchinnikova G."/>
            <person name="Pati A."/>
            <person name="Chen A."/>
            <person name="Palaniappan K."/>
            <person name="Land M."/>
            <person name="Hauser L."/>
            <person name="Chang Y.J."/>
            <person name="Jeffries C.D."/>
            <person name="Chain P."/>
            <person name="Saunders E."/>
            <person name="Han C."/>
            <person name="Detter J.C."/>
            <person name="Brettin T."/>
            <person name="Rohde M."/>
            <person name="Goker M."/>
            <person name="Bristow J."/>
            <person name="Eisen J.A."/>
            <person name="Markowitz V."/>
            <person name="Hugenholtz P."/>
            <person name="Klenk H.P."/>
            <person name="Kyrpides N.C."/>
        </authorList>
    </citation>
    <scope>NUCLEOTIDE SEQUENCE [LARGE SCALE GENOMIC DNA]</scope>
    <source>
        <strain evidence="4">ATCC 25592 / DSM 43247 / BCRC 13721 / JCM 3198 / KCTC 3076 / NBRC 16047 / NCTC 10667</strain>
    </source>
</reference>
<dbReference type="Pfam" id="PF02515">
    <property type="entry name" value="CoA_transf_3"/>
    <property type="match status" value="1"/>
</dbReference>
<proteinExistence type="predicted"/>
<dbReference type="KEGG" id="gbr:Gbro_3864"/>
<evidence type="ECO:0000313" key="3">
    <source>
        <dbReference type="EMBL" id="ACY23040.1"/>
    </source>
</evidence>
<dbReference type="GO" id="GO:0016740">
    <property type="term" value="F:transferase activity"/>
    <property type="evidence" value="ECO:0007669"/>
    <property type="project" value="UniProtKB-KW"/>
</dbReference>
<dbReference type="RefSeq" id="WP_012835543.1">
    <property type="nucleotide sequence ID" value="NC_013441.1"/>
</dbReference>
<feature type="compositionally biased region" description="Pro residues" evidence="2">
    <location>
        <begin position="365"/>
        <end position="378"/>
    </location>
</feature>
<dbReference type="PANTHER" id="PTHR48228">
    <property type="entry name" value="SUCCINYL-COA--D-CITRAMALATE COA-TRANSFERASE"/>
    <property type="match status" value="1"/>
</dbReference>
<feature type="region of interest" description="Disordered" evidence="2">
    <location>
        <begin position="365"/>
        <end position="391"/>
    </location>
</feature>
<dbReference type="InterPro" id="IPR050509">
    <property type="entry name" value="CoA-transferase_III"/>
</dbReference>
<dbReference type="InterPro" id="IPR003673">
    <property type="entry name" value="CoA-Trfase_fam_III"/>
</dbReference>
<dbReference type="PANTHER" id="PTHR48228:SF6">
    <property type="entry name" value="L-CARNITINE COA-TRANSFERASE"/>
    <property type="match status" value="1"/>
</dbReference>
<keyword evidence="1 3" id="KW-0808">Transferase</keyword>
<dbReference type="Proteomes" id="UP000001219">
    <property type="component" value="Chromosome"/>
</dbReference>
<organism evidence="3 4">
    <name type="scientific">Gordonia bronchialis (strain ATCC 25592 / DSM 43247 / BCRC 13721 / JCM 3198 / KCTC 3076 / NBRC 16047 / NCTC 10667)</name>
    <name type="common">Rhodococcus bronchialis</name>
    <dbReference type="NCBI Taxonomy" id="526226"/>
    <lineage>
        <taxon>Bacteria</taxon>
        <taxon>Bacillati</taxon>
        <taxon>Actinomycetota</taxon>
        <taxon>Actinomycetes</taxon>
        <taxon>Mycobacteriales</taxon>
        <taxon>Gordoniaceae</taxon>
        <taxon>Gordonia</taxon>
    </lineage>
</organism>
<evidence type="ECO:0000256" key="2">
    <source>
        <dbReference type="SAM" id="MobiDB-lite"/>
    </source>
</evidence>
<name>D0L3B0_GORB4</name>
<dbReference type="HOGENOM" id="CLU_040528_0_0_11"/>
<dbReference type="eggNOG" id="COG1804">
    <property type="taxonomic scope" value="Bacteria"/>
</dbReference>
<evidence type="ECO:0000256" key="1">
    <source>
        <dbReference type="ARBA" id="ARBA00022679"/>
    </source>
</evidence>